<evidence type="ECO:0000313" key="3">
    <source>
        <dbReference type="Proteomes" id="UP000019150"/>
    </source>
</evidence>
<name>W5TSE4_9NOCA</name>
<proteinExistence type="predicted"/>
<protein>
    <submittedName>
        <fullName evidence="2">Uncharacterized protein</fullName>
    </submittedName>
</protein>
<evidence type="ECO:0000313" key="2">
    <source>
        <dbReference type="EMBL" id="AHH22084.1"/>
    </source>
</evidence>
<feature type="region of interest" description="Disordered" evidence="1">
    <location>
        <begin position="125"/>
        <end position="178"/>
    </location>
</feature>
<dbReference type="HOGENOM" id="CLU_067556_0_0_11"/>
<dbReference type="Proteomes" id="UP000019150">
    <property type="component" value="Chromosome"/>
</dbReference>
<feature type="compositionally biased region" description="Polar residues" evidence="1">
    <location>
        <begin position="247"/>
        <end position="261"/>
    </location>
</feature>
<dbReference type="eggNOG" id="ENOG5033070">
    <property type="taxonomic scope" value="Bacteria"/>
</dbReference>
<keyword evidence="3" id="KW-1185">Reference proteome</keyword>
<dbReference type="RefSeq" id="WP_025353361.1">
    <property type="nucleotide sequence ID" value="NZ_CP006850.1"/>
</dbReference>
<sequence>MRIRSIKPEFWRSDDIDVLDWHHRLVFIGLWSYVDDNGVGLDKLASICADLFASDLERDPRETFARVSEALQTFADRGLIQRYSVDGKAYLFITGWQEHQRIDKPGKARYPLPTSRNAEILETVATPSRDIRETPAPGTEEQGNRGKEEKTCSSAAPTNDEPPAAASKPNAPQGFDDFWNAYPRRQAKGAAIKAWAKAVKRASPREIVDGASRFAADPNRDPAFTAMPATWLNADRWDDDPLPSRPGNVSTHAQEGPQWQE</sequence>
<evidence type="ECO:0000256" key="1">
    <source>
        <dbReference type="SAM" id="MobiDB-lite"/>
    </source>
</evidence>
<dbReference type="PATRIC" id="fig|1415166.3.peg.7520"/>
<dbReference type="KEGG" id="nno:NONO_c73280"/>
<feature type="region of interest" description="Disordered" evidence="1">
    <location>
        <begin position="234"/>
        <end position="261"/>
    </location>
</feature>
<accession>W5TSE4</accession>
<dbReference type="STRING" id="1415166.NONO_c73280"/>
<dbReference type="AlphaFoldDB" id="W5TSE4"/>
<reference evidence="2 3" key="1">
    <citation type="journal article" date="2014" name="Appl. Environ. Microbiol.">
        <title>Insights into the Microbial Degradation of Rubber and Gutta-Percha by Analysis of the Complete Genome of Nocardia nova SH22a.</title>
        <authorList>
            <person name="Luo Q."/>
            <person name="Hiessl S."/>
            <person name="Poehlein A."/>
            <person name="Daniel R."/>
            <person name="Steinbuchel A."/>
        </authorList>
    </citation>
    <scope>NUCLEOTIDE SEQUENCE [LARGE SCALE GENOMIC DNA]</scope>
    <source>
        <strain evidence="2">SH22a</strain>
    </source>
</reference>
<feature type="compositionally biased region" description="Basic and acidic residues" evidence="1">
    <location>
        <begin position="142"/>
        <end position="151"/>
    </location>
</feature>
<gene>
    <name evidence="2" type="ORF">NONO_c73280</name>
</gene>
<dbReference type="OrthoDB" id="3383452at2"/>
<organism evidence="2 3">
    <name type="scientific">Nocardia nova SH22a</name>
    <dbReference type="NCBI Taxonomy" id="1415166"/>
    <lineage>
        <taxon>Bacteria</taxon>
        <taxon>Bacillati</taxon>
        <taxon>Actinomycetota</taxon>
        <taxon>Actinomycetes</taxon>
        <taxon>Mycobacteriales</taxon>
        <taxon>Nocardiaceae</taxon>
        <taxon>Nocardia</taxon>
    </lineage>
</organism>
<dbReference type="EMBL" id="CP006850">
    <property type="protein sequence ID" value="AHH22084.1"/>
    <property type="molecule type" value="Genomic_DNA"/>
</dbReference>